<accession>A0ABR1FM40</accession>
<dbReference type="InterPro" id="IPR019734">
    <property type="entry name" value="TPR_rpt"/>
</dbReference>
<evidence type="ECO:0000256" key="3">
    <source>
        <dbReference type="SAM" id="MobiDB-lite"/>
    </source>
</evidence>
<keyword evidence="2" id="KW-0802">TPR repeat</keyword>
<feature type="compositionally biased region" description="Basic residues" evidence="3">
    <location>
        <begin position="229"/>
        <end position="259"/>
    </location>
</feature>
<evidence type="ECO:0000313" key="5">
    <source>
        <dbReference type="Proteomes" id="UP001363151"/>
    </source>
</evidence>
<comment type="caution">
    <text evidence="4">The sequence shown here is derived from an EMBL/GenBank/DDBJ whole genome shotgun (WGS) entry which is preliminary data.</text>
</comment>
<dbReference type="SMART" id="SM00028">
    <property type="entry name" value="TPR"/>
    <property type="match status" value="3"/>
</dbReference>
<evidence type="ECO:0000256" key="2">
    <source>
        <dbReference type="ARBA" id="ARBA00022803"/>
    </source>
</evidence>
<organism evidence="4 5">
    <name type="scientific">Aureococcus anophagefferens</name>
    <name type="common">Harmful bloom alga</name>
    <dbReference type="NCBI Taxonomy" id="44056"/>
    <lineage>
        <taxon>Eukaryota</taxon>
        <taxon>Sar</taxon>
        <taxon>Stramenopiles</taxon>
        <taxon>Ochrophyta</taxon>
        <taxon>Pelagophyceae</taxon>
        <taxon>Pelagomonadales</taxon>
        <taxon>Pelagomonadaceae</taxon>
        <taxon>Aureococcus</taxon>
    </lineage>
</organism>
<dbReference type="PANTHER" id="PTHR11242:SF0">
    <property type="entry name" value="TPR_REGION DOMAIN-CONTAINING PROTEIN"/>
    <property type="match status" value="1"/>
</dbReference>
<proteinExistence type="predicted"/>
<protein>
    <submittedName>
        <fullName evidence="4">10-hydroxy-9-(Phosphonooxy)octadecanoate phosphatase</fullName>
    </submittedName>
</protein>
<dbReference type="InterPro" id="IPR039663">
    <property type="entry name" value="AIP/AIPL1/TTC9"/>
</dbReference>
<dbReference type="PANTHER" id="PTHR11242">
    <property type="entry name" value="ARYL HYDROCARBON RECEPTOR INTERACTING PROTEIN RELATED"/>
    <property type="match status" value="1"/>
</dbReference>
<evidence type="ECO:0000313" key="4">
    <source>
        <dbReference type="EMBL" id="KAK7233332.1"/>
    </source>
</evidence>
<reference evidence="4 5" key="1">
    <citation type="submission" date="2024-03" db="EMBL/GenBank/DDBJ databases">
        <title>Aureococcus anophagefferens CCMP1851 and Kratosvirus quantuckense: Draft genome of a second virus-susceptible host strain in the model system.</title>
        <authorList>
            <person name="Chase E."/>
            <person name="Truchon A.R."/>
            <person name="Schepens W."/>
            <person name="Wilhelm S.W."/>
        </authorList>
    </citation>
    <scope>NUCLEOTIDE SEQUENCE [LARGE SCALE GENOMIC DNA]</scope>
    <source>
        <strain evidence="4 5">CCMP1851</strain>
    </source>
</reference>
<name>A0ABR1FM40_AURAN</name>
<dbReference type="InterPro" id="IPR011990">
    <property type="entry name" value="TPR-like_helical_dom_sf"/>
</dbReference>
<dbReference type="Gene3D" id="1.25.40.10">
    <property type="entry name" value="Tetratricopeptide repeat domain"/>
    <property type="match status" value="1"/>
</dbReference>
<gene>
    <name evidence="4" type="ORF">SO694_00109092</name>
</gene>
<sequence length="670" mass="72847">MVETPSLVWADYAKWDHLEVNGPEDAATAAARKEERDREMARACTGCRNLDRSEERRVFELPASEKLERCEVFCGRGVLLFQEGVYYRAVQAFQKCLAYYEYAFPDDDETQARLDRARLGALLGAAACSLEVRLYHDAAGHCDQALKADPGNVAALGYRAAARRELDLYDEARADVEAALAIDAADPRAAREGRLLAAKERAYAANSLRGRRASSRASATAPPPPPGPTRRRRRRAARRRRRGPSRPRGRRASRARGPRPPRGAAPAYAAAWATPGDARRCGGGDDCAWMAGFGAIDAGCTFDVASVGLAAAGAAPRGPALRFALANGSAFFAAPASGGGRFRSRPAVCEYARRQRDGRRGAARADKPACLASKPARDATPAPPRALLESFYDGVRHGGARRAEDVTWVSNHYIKVPAVLAALAHPTVAGAYYVDLDAVTPWPWAPPATTLAVHAAGFSDVSFKHSRETTLWWRARGRAARGATIPKGSYVHGSRFYARDAPFGRNFFAAWFANRCSFKDQYALWHTVLEAAGAHGCVAYGGELWRDLAYDDARKMTRGDAAARFPGSMALPCQAMRDACPHFRYCDDGGDRHSEQPIVDEIFHHSIDARDPRARTFAFRGPAGDAALDVEDAYLVAGAEDRAGSNADYLAALGILDRDRTRHAWDGAVR</sequence>
<feature type="region of interest" description="Disordered" evidence="3">
    <location>
        <begin position="206"/>
        <end position="269"/>
    </location>
</feature>
<dbReference type="Proteomes" id="UP001363151">
    <property type="component" value="Unassembled WGS sequence"/>
</dbReference>
<keyword evidence="1" id="KW-0677">Repeat</keyword>
<dbReference type="SUPFAM" id="SSF48452">
    <property type="entry name" value="TPR-like"/>
    <property type="match status" value="1"/>
</dbReference>
<dbReference type="EMBL" id="JBBJCI010000362">
    <property type="protein sequence ID" value="KAK7233332.1"/>
    <property type="molecule type" value="Genomic_DNA"/>
</dbReference>
<keyword evidence="5" id="KW-1185">Reference proteome</keyword>
<evidence type="ECO:0000256" key="1">
    <source>
        <dbReference type="ARBA" id="ARBA00022737"/>
    </source>
</evidence>